<keyword evidence="4" id="KW-1185">Reference proteome</keyword>
<feature type="compositionally biased region" description="Pro residues" evidence="1">
    <location>
        <begin position="91"/>
        <end position="108"/>
    </location>
</feature>
<dbReference type="Proteomes" id="UP001363622">
    <property type="component" value="Unassembled WGS sequence"/>
</dbReference>
<evidence type="ECO:0008006" key="5">
    <source>
        <dbReference type="Google" id="ProtNLM"/>
    </source>
</evidence>
<gene>
    <name evidence="3" type="ORF">IWZ03DRAFT_222159</name>
</gene>
<feature type="signal peptide" evidence="2">
    <location>
        <begin position="1"/>
        <end position="21"/>
    </location>
</feature>
<evidence type="ECO:0000256" key="2">
    <source>
        <dbReference type="SAM" id="SignalP"/>
    </source>
</evidence>
<evidence type="ECO:0000313" key="4">
    <source>
        <dbReference type="Proteomes" id="UP001363622"/>
    </source>
</evidence>
<protein>
    <recommendedName>
        <fullName evidence="5">Secreted protein</fullName>
    </recommendedName>
</protein>
<comment type="caution">
    <text evidence="3">The sequence shown here is derived from an EMBL/GenBank/DDBJ whole genome shotgun (WGS) entry which is preliminary data.</text>
</comment>
<evidence type="ECO:0000256" key="1">
    <source>
        <dbReference type="SAM" id="MobiDB-lite"/>
    </source>
</evidence>
<dbReference type="EMBL" id="JBBPHU010000008">
    <property type="protein sequence ID" value="KAK7514663.1"/>
    <property type="molecule type" value="Genomic_DNA"/>
</dbReference>
<evidence type="ECO:0000313" key="3">
    <source>
        <dbReference type="EMBL" id="KAK7514663.1"/>
    </source>
</evidence>
<feature type="chain" id="PRO_5047052611" description="Secreted protein" evidence="2">
    <location>
        <begin position="22"/>
        <end position="146"/>
    </location>
</feature>
<reference evidence="3 4" key="1">
    <citation type="submission" date="2024-04" db="EMBL/GenBank/DDBJ databases">
        <title>Phyllosticta paracitricarpa is synonymous to the EU quarantine fungus P. citricarpa based on phylogenomic analyses.</title>
        <authorList>
            <consortium name="Lawrence Berkeley National Laboratory"/>
            <person name="Van Ingen-Buijs V.A."/>
            <person name="Van Westerhoven A.C."/>
            <person name="Haridas S."/>
            <person name="Skiadas P."/>
            <person name="Martin F."/>
            <person name="Groenewald J.Z."/>
            <person name="Crous P.W."/>
            <person name="Seidl M.F."/>
        </authorList>
    </citation>
    <scope>NUCLEOTIDE SEQUENCE [LARGE SCALE GENOMIC DNA]</scope>
    <source>
        <strain evidence="3 4">CBS 123371</strain>
    </source>
</reference>
<organism evidence="3 4">
    <name type="scientific">Phyllosticta citriasiana</name>
    <dbReference type="NCBI Taxonomy" id="595635"/>
    <lineage>
        <taxon>Eukaryota</taxon>
        <taxon>Fungi</taxon>
        <taxon>Dikarya</taxon>
        <taxon>Ascomycota</taxon>
        <taxon>Pezizomycotina</taxon>
        <taxon>Dothideomycetes</taxon>
        <taxon>Dothideomycetes incertae sedis</taxon>
        <taxon>Botryosphaeriales</taxon>
        <taxon>Phyllostictaceae</taxon>
        <taxon>Phyllosticta</taxon>
    </lineage>
</organism>
<proteinExistence type="predicted"/>
<keyword evidence="2" id="KW-0732">Signal</keyword>
<name>A0ABR1KGV7_9PEZI</name>
<sequence>MFKTFFVLIFVLVCIPPVGMSEFLQIPSDLLLQHFARGSKGMSCQETPSCTARLSIHKAPARPTTIGQPTESRMPSDWSRQARKRTGKSSPPQPPSPQKHHPPAPSLPLVPTDDKSNCSLACSLDCSGCASHARPALDFEVQPARL</sequence>
<feature type="region of interest" description="Disordered" evidence="1">
    <location>
        <begin position="55"/>
        <end position="112"/>
    </location>
</feature>
<accession>A0ABR1KGV7</accession>